<organism evidence="20 21">
    <name type="scientific">Branchiostoma lanceolatum</name>
    <name type="common">Common lancelet</name>
    <name type="synonym">Amphioxus lanceolatum</name>
    <dbReference type="NCBI Taxonomy" id="7740"/>
    <lineage>
        <taxon>Eukaryota</taxon>
        <taxon>Metazoa</taxon>
        <taxon>Chordata</taxon>
        <taxon>Cephalochordata</taxon>
        <taxon>Leptocardii</taxon>
        <taxon>Amphioxiformes</taxon>
        <taxon>Branchiostomatidae</taxon>
        <taxon>Branchiostoma</taxon>
    </lineage>
</organism>
<dbReference type="InterPro" id="IPR000719">
    <property type="entry name" value="Prot_kinase_dom"/>
</dbReference>
<proteinExistence type="predicted"/>
<dbReference type="GO" id="GO:0005524">
    <property type="term" value="F:ATP binding"/>
    <property type="evidence" value="ECO:0007669"/>
    <property type="project" value="InterPro"/>
</dbReference>
<keyword evidence="3" id="KW-0433">Leucine-rich repeat</keyword>
<dbReference type="SMART" id="SM00034">
    <property type="entry name" value="CLECT"/>
    <property type="match status" value="1"/>
</dbReference>
<dbReference type="Gene3D" id="3.10.100.10">
    <property type="entry name" value="Mannose-Binding Protein A, subunit A"/>
    <property type="match status" value="1"/>
</dbReference>
<feature type="transmembrane region" description="Helical" evidence="14">
    <location>
        <begin position="1185"/>
        <end position="1210"/>
    </location>
</feature>
<dbReference type="PROSITE" id="PS50011">
    <property type="entry name" value="PROTEIN_KINASE_DOM"/>
    <property type="match status" value="1"/>
</dbReference>
<feature type="transmembrane region" description="Helical" evidence="14">
    <location>
        <begin position="1109"/>
        <end position="1131"/>
    </location>
</feature>
<dbReference type="PROSITE" id="PS51450">
    <property type="entry name" value="LRR"/>
    <property type="match status" value="1"/>
</dbReference>
<evidence type="ECO:0000256" key="9">
    <source>
        <dbReference type="ARBA" id="ARBA00023136"/>
    </source>
</evidence>
<dbReference type="InterPro" id="IPR001611">
    <property type="entry name" value="Leu-rich_rpt"/>
</dbReference>
<dbReference type="InterPro" id="IPR001304">
    <property type="entry name" value="C-type_lectin-like"/>
</dbReference>
<dbReference type="InterPro" id="IPR016187">
    <property type="entry name" value="CTDL_fold"/>
</dbReference>
<dbReference type="InterPro" id="IPR016186">
    <property type="entry name" value="C-type_lectin-like/link_sf"/>
</dbReference>
<dbReference type="Pfam" id="PF13855">
    <property type="entry name" value="LRR_8"/>
    <property type="match status" value="1"/>
</dbReference>
<dbReference type="Gene3D" id="2.60.120.290">
    <property type="entry name" value="Spermadhesin, CUB domain"/>
    <property type="match status" value="1"/>
</dbReference>
<dbReference type="Gene3D" id="3.80.10.10">
    <property type="entry name" value="Ribonuclease Inhibitor"/>
    <property type="match status" value="1"/>
</dbReference>
<dbReference type="InterPro" id="IPR035914">
    <property type="entry name" value="Sperma_CUB_dom_sf"/>
</dbReference>
<dbReference type="SMART" id="SM00013">
    <property type="entry name" value="LRRNT"/>
    <property type="match status" value="1"/>
</dbReference>
<dbReference type="PROSITE" id="PS50262">
    <property type="entry name" value="G_PROTEIN_RECEP_F1_2"/>
    <property type="match status" value="1"/>
</dbReference>
<evidence type="ECO:0000259" key="19">
    <source>
        <dbReference type="PROSITE" id="PS50262"/>
    </source>
</evidence>
<evidence type="ECO:0000256" key="7">
    <source>
        <dbReference type="ARBA" id="ARBA00022989"/>
    </source>
</evidence>
<dbReference type="InterPro" id="IPR017452">
    <property type="entry name" value="GPCR_Rhodpsn_7TM"/>
</dbReference>
<feature type="signal peptide" evidence="15">
    <location>
        <begin position="1"/>
        <end position="30"/>
    </location>
</feature>
<dbReference type="InterPro" id="IPR000859">
    <property type="entry name" value="CUB_dom"/>
</dbReference>
<keyword evidence="9 14" id="KW-0472">Membrane</keyword>
<evidence type="ECO:0000256" key="15">
    <source>
        <dbReference type="SAM" id="SignalP"/>
    </source>
</evidence>
<evidence type="ECO:0000256" key="14">
    <source>
        <dbReference type="SAM" id="Phobius"/>
    </source>
</evidence>
<evidence type="ECO:0000256" key="2">
    <source>
        <dbReference type="ARBA" id="ARBA00022475"/>
    </source>
</evidence>
<keyword evidence="10" id="KW-1015">Disulfide bond</keyword>
<reference evidence="20" key="1">
    <citation type="submission" date="2022-01" db="EMBL/GenBank/DDBJ databases">
        <authorList>
            <person name="Braso-Vives M."/>
        </authorList>
    </citation>
    <scope>NUCLEOTIDE SEQUENCE</scope>
</reference>
<evidence type="ECO:0000313" key="21">
    <source>
        <dbReference type="Proteomes" id="UP000838412"/>
    </source>
</evidence>
<feature type="domain" description="C-type lectin" evidence="18">
    <location>
        <begin position="685"/>
        <end position="808"/>
    </location>
</feature>
<evidence type="ECO:0000259" key="18">
    <source>
        <dbReference type="PROSITE" id="PS50041"/>
    </source>
</evidence>
<keyword evidence="4 14" id="KW-0812">Transmembrane</keyword>
<evidence type="ECO:0000256" key="11">
    <source>
        <dbReference type="ARBA" id="ARBA00023170"/>
    </source>
</evidence>
<gene>
    <name evidence="20" type="primary">RXFP1</name>
    <name evidence="20" type="ORF">BLAG_LOCUS8797</name>
</gene>
<evidence type="ECO:0000256" key="1">
    <source>
        <dbReference type="ARBA" id="ARBA00004651"/>
    </source>
</evidence>
<evidence type="ECO:0000256" key="8">
    <source>
        <dbReference type="ARBA" id="ARBA00023040"/>
    </source>
</evidence>
<dbReference type="PANTHER" id="PTHR24372:SF77">
    <property type="entry name" value="G-PROTEIN COUPLED RECEPTORS FAMILY 1 PROFILE DOMAIN-CONTAINING PROTEIN"/>
    <property type="match status" value="1"/>
</dbReference>
<evidence type="ECO:0000259" key="16">
    <source>
        <dbReference type="PROSITE" id="PS01180"/>
    </source>
</evidence>
<dbReference type="InterPro" id="IPR000372">
    <property type="entry name" value="LRRNT"/>
</dbReference>
<name>A0A8J9Z3I5_BRALA</name>
<protein>
    <submittedName>
        <fullName evidence="20">RXFP1 protein</fullName>
    </submittedName>
</protein>
<keyword evidence="8" id="KW-0297">G-protein coupled receptor</keyword>
<dbReference type="SMART" id="SM00369">
    <property type="entry name" value="LRR_TYP"/>
    <property type="match status" value="3"/>
</dbReference>
<dbReference type="Pfam" id="PF00059">
    <property type="entry name" value="Lectin_C"/>
    <property type="match status" value="1"/>
</dbReference>
<evidence type="ECO:0000256" key="12">
    <source>
        <dbReference type="ARBA" id="ARBA00023224"/>
    </source>
</evidence>
<dbReference type="CDD" id="cd00041">
    <property type="entry name" value="CUB"/>
    <property type="match status" value="1"/>
</dbReference>
<dbReference type="GO" id="GO:0008528">
    <property type="term" value="F:G protein-coupled peptide receptor activity"/>
    <property type="evidence" value="ECO:0007669"/>
    <property type="project" value="TreeGrafter"/>
</dbReference>
<dbReference type="OrthoDB" id="6153550at2759"/>
<dbReference type="SMART" id="SM00042">
    <property type="entry name" value="CUB"/>
    <property type="match status" value="1"/>
</dbReference>
<dbReference type="SUPFAM" id="SSF56436">
    <property type="entry name" value="C-type lectin-like"/>
    <property type="match status" value="1"/>
</dbReference>
<comment type="subcellular location">
    <subcellularLocation>
        <location evidence="1">Cell membrane</location>
        <topology evidence="1">Multi-pass membrane protein</topology>
    </subcellularLocation>
</comment>
<feature type="transmembrane region" description="Helical" evidence="14">
    <location>
        <begin position="1275"/>
        <end position="1299"/>
    </location>
</feature>
<comment type="caution">
    <text evidence="13">Lacks conserved residue(s) required for the propagation of feature annotation.</text>
</comment>
<dbReference type="Proteomes" id="UP000838412">
    <property type="component" value="Chromosome 15"/>
</dbReference>
<keyword evidence="21" id="KW-1185">Reference proteome</keyword>
<feature type="transmembrane region" description="Helical" evidence="14">
    <location>
        <begin position="1353"/>
        <end position="1375"/>
    </location>
</feature>
<feature type="transmembrane region" description="Helical" evidence="14">
    <location>
        <begin position="1320"/>
        <end position="1341"/>
    </location>
</feature>
<dbReference type="InterPro" id="IPR032675">
    <property type="entry name" value="LRR_dom_sf"/>
</dbReference>
<feature type="domain" description="Protein kinase" evidence="17">
    <location>
        <begin position="1409"/>
        <end position="1615"/>
    </location>
</feature>
<evidence type="ECO:0000259" key="17">
    <source>
        <dbReference type="PROSITE" id="PS50011"/>
    </source>
</evidence>
<dbReference type="InterPro" id="IPR011009">
    <property type="entry name" value="Kinase-like_dom_sf"/>
</dbReference>
<dbReference type="SUPFAM" id="SSF52058">
    <property type="entry name" value="L domain-like"/>
    <property type="match status" value="1"/>
</dbReference>
<dbReference type="Gene3D" id="1.20.1070.10">
    <property type="entry name" value="Rhodopsin 7-helix transmembrane proteins"/>
    <property type="match status" value="1"/>
</dbReference>
<evidence type="ECO:0000256" key="6">
    <source>
        <dbReference type="ARBA" id="ARBA00022737"/>
    </source>
</evidence>
<sequence length="1615" mass="182044">MVAVEHFKMFPSSETIFYALLLIAIISADAQEPGSCTEEGFGDSGCNSFRNLLSNCGHVQTAGFPHTPYRNDIVCEWHLHVQPRHRIVMMFEHFELEESGRSCEYDKLTVFDGVNEKAELLGIFCGTQDFLRIVSSRNHLFMRFTSDTSIRTTGFHASYTSEVMRDVDQKTLRAIVDLGPETYPCPGAANITAGGLAAATYSAECELREQIALVWEPWGNISQSLVEIYESDFDSSNPVVIDDFSQDINRRLVSKGHRLQLSLRLRQRDAGLFIQCHIEDIADKIPPCLPAVRKTSDIDTIAMNTQISAPDIPTDTDLHCKVAVKTSTSRRLLTSLDLVSNPIASAQREPHGSRTRVALYNPERKRLLSLSSQTPLPLPTITSQEDLLIVFWSNVVNSQWIPEVQYSPTGCQDYSNELMKNGTTVIEDTCGIISHHPVRGSTNFEYRIRINVKEGTYIKVVLPPLSRYEDIRFMCKQMKYACEEDLKVYDLHGNSPVLIYSLCHQYNNAWRTVWSSSSTVEIVYSTFCAWSRSGFILFFETSECPRMKAENCEKQIDLPAPCGSFLPPSQGHKLACEWQIPLLPGKELVLSFLNLKTNKKREGRVFIKELQVDGSYPTVCELPGRYSLYSVRSTSSKVLVKFVNYSDNGDDVASFTAFYSMRESLPQEHRSSEAEELCEEDFKYYRSNCFRVITDNETLSWETAQQRCTEFGSDLASISSPHEMEYVEQLLRAVKDVNSDGSITAFIGLMTTGQDARYAWVDGSEVRFTYWRGRAPLPAGQNTESCALMLAGKTADSAETNWYTVPCNYPEATRSYICKAKARGCNRGWTMVGKSCLRTYTLPARSTNPARDSIRLCHREDSTVAAVNSTADVLLVQDYLEHMWPVHPYARVYMNIKYDETSTCGVLERRYDMNGDRWIVPKTECQFRRPNLVLCSMDVDASTCPSSCKCVNGVVSCLSKGLTSIPSKVPRTSRELYFTGNRLNLTKASLRTWGLLTTLDISDNSLAGIPAGAFSSLFKLRNLNISLNLISKLTAGTFNGLDNLEVLDLTGNNVHDVDVNVFLSLLNLRDLKTNQHKLCCLAPHTNACFAGHDHISSCEHLIKAQSLEITVWVLAIVSIMGNTVTLIHYIVQKSTQSSTFFYCNLAIADGLSGIYLIIISSANLYFKDRYFLEDQRWRSHIACSIAGGLIVFSKMASLTILVALVSDMYVVSRLITTRWKCICNVIMMTLCWLFALLCTILPMRFPLDEVKDEATSAACSPFVDIVRKQGKWRHWFVLLVALPAIMVVASIALWGLCCFAEGFYRTKNTKNCVKHPESQWTMKLIIATNSISWLFVASVGMFCATEDETVVVLVPWVVLFVVPLTSGLNPLIQLATITPSWFTRREVYAKKDEEGNSYTSGDQLRWRLHGASSCIAGHELGVVAKRENAEQMQLYLQCLENDVEPIHVTRVLLQFNKEGNALDEADITTEMKVFRRIGIAGGHQNIISQCAIADKDDYKWVLHTNSHHYTLREVVTELTSEDLLTINLDVIKALNFLHRNDIVLGRMSLETLLVVKEPQLTVIVADFSNARIVEKESKHRKVFDSDFREWKKLKRVVERRSTSLALSSKIIFKKV</sequence>
<dbReference type="CDD" id="cd00037">
    <property type="entry name" value="CLECT"/>
    <property type="match status" value="1"/>
</dbReference>
<dbReference type="GO" id="GO:0005886">
    <property type="term" value="C:plasma membrane"/>
    <property type="evidence" value="ECO:0007669"/>
    <property type="project" value="UniProtKB-SubCell"/>
</dbReference>
<dbReference type="InterPro" id="IPR003591">
    <property type="entry name" value="Leu-rich_rpt_typical-subtyp"/>
</dbReference>
<evidence type="ECO:0000256" key="13">
    <source>
        <dbReference type="PROSITE-ProRule" id="PRU00059"/>
    </source>
</evidence>
<feature type="transmembrane region" description="Helical" evidence="14">
    <location>
        <begin position="1222"/>
        <end position="1243"/>
    </location>
</feature>
<evidence type="ECO:0000313" key="20">
    <source>
        <dbReference type="EMBL" id="CAH1246989.1"/>
    </source>
</evidence>
<accession>A0A8J9Z3I5</accession>
<keyword evidence="7 14" id="KW-1133">Transmembrane helix</keyword>
<dbReference type="GO" id="GO:0009755">
    <property type="term" value="P:hormone-mediated signaling pathway"/>
    <property type="evidence" value="ECO:0007669"/>
    <property type="project" value="TreeGrafter"/>
</dbReference>
<dbReference type="Gene3D" id="1.10.510.10">
    <property type="entry name" value="Transferase(Phosphotransferase) domain 1"/>
    <property type="match status" value="1"/>
</dbReference>
<dbReference type="GO" id="GO:0004672">
    <property type="term" value="F:protein kinase activity"/>
    <property type="evidence" value="ECO:0007669"/>
    <property type="project" value="InterPro"/>
</dbReference>
<evidence type="ECO:0000256" key="3">
    <source>
        <dbReference type="ARBA" id="ARBA00022614"/>
    </source>
</evidence>
<dbReference type="Pfam" id="PF00431">
    <property type="entry name" value="CUB"/>
    <property type="match status" value="1"/>
</dbReference>
<keyword evidence="6" id="KW-0677">Repeat</keyword>
<keyword evidence="2" id="KW-1003">Cell membrane</keyword>
<evidence type="ECO:0000256" key="5">
    <source>
        <dbReference type="ARBA" id="ARBA00022729"/>
    </source>
</evidence>
<dbReference type="SUPFAM" id="SSF56112">
    <property type="entry name" value="Protein kinase-like (PK-like)"/>
    <property type="match status" value="1"/>
</dbReference>
<dbReference type="SUPFAM" id="SSF49854">
    <property type="entry name" value="Spermadhesin, CUB domain"/>
    <property type="match status" value="3"/>
</dbReference>
<feature type="domain" description="G-protein coupled receptors family 1 profile" evidence="19">
    <location>
        <begin position="1121"/>
        <end position="1373"/>
    </location>
</feature>
<dbReference type="PANTHER" id="PTHR24372">
    <property type="entry name" value="GLYCOPROTEIN HORMONE RECEPTOR"/>
    <property type="match status" value="1"/>
</dbReference>
<dbReference type="Pfam" id="PF01462">
    <property type="entry name" value="LRRNT"/>
    <property type="match status" value="1"/>
</dbReference>
<keyword evidence="12" id="KW-0807">Transducer</keyword>
<evidence type="ECO:0000256" key="4">
    <source>
        <dbReference type="ARBA" id="ARBA00022692"/>
    </source>
</evidence>
<keyword evidence="5 15" id="KW-0732">Signal</keyword>
<keyword evidence="11" id="KW-0675">Receptor</keyword>
<feature type="chain" id="PRO_5035479491" evidence="15">
    <location>
        <begin position="31"/>
        <end position="1615"/>
    </location>
</feature>
<feature type="transmembrane region" description="Helical" evidence="14">
    <location>
        <begin position="1143"/>
        <end position="1165"/>
    </location>
</feature>
<dbReference type="GO" id="GO:0007189">
    <property type="term" value="P:adenylate cyclase-activating G protein-coupled receptor signaling pathway"/>
    <property type="evidence" value="ECO:0007669"/>
    <property type="project" value="TreeGrafter"/>
</dbReference>
<dbReference type="PROSITE" id="PS01180">
    <property type="entry name" value="CUB"/>
    <property type="match status" value="1"/>
</dbReference>
<dbReference type="PROSITE" id="PS50041">
    <property type="entry name" value="C_TYPE_LECTIN_2"/>
    <property type="match status" value="1"/>
</dbReference>
<evidence type="ECO:0000256" key="10">
    <source>
        <dbReference type="ARBA" id="ARBA00023157"/>
    </source>
</evidence>
<dbReference type="FunFam" id="2.60.120.290:FF:000005">
    <property type="entry name" value="Procollagen C-endopeptidase enhancer 1"/>
    <property type="match status" value="1"/>
</dbReference>
<dbReference type="SUPFAM" id="SSF81321">
    <property type="entry name" value="Family A G protein-coupled receptor-like"/>
    <property type="match status" value="1"/>
</dbReference>
<dbReference type="EMBL" id="OV696700">
    <property type="protein sequence ID" value="CAH1246989.1"/>
    <property type="molecule type" value="Genomic_DNA"/>
</dbReference>
<feature type="domain" description="CUB" evidence="16">
    <location>
        <begin position="46"/>
        <end position="162"/>
    </location>
</feature>